<dbReference type="InterPro" id="IPR052337">
    <property type="entry name" value="SAT4-like"/>
</dbReference>
<dbReference type="OrthoDB" id="4525788at2759"/>
<dbReference type="InParanoid" id="A0A0D2ABY5"/>
<evidence type="ECO:0000256" key="1">
    <source>
        <dbReference type="ARBA" id="ARBA00004141"/>
    </source>
</evidence>
<dbReference type="HOGENOM" id="CLU_607212_0_0_1"/>
<comment type="subcellular location">
    <subcellularLocation>
        <location evidence="1">Membrane</location>
        <topology evidence="1">Multi-pass membrane protein</topology>
    </subcellularLocation>
</comment>
<evidence type="ECO:0000256" key="7">
    <source>
        <dbReference type="SAM" id="Phobius"/>
    </source>
</evidence>
<evidence type="ECO:0000256" key="4">
    <source>
        <dbReference type="ARBA" id="ARBA00023136"/>
    </source>
</evidence>
<dbReference type="EMBL" id="KN847541">
    <property type="protein sequence ID" value="KIW04363.1"/>
    <property type="molecule type" value="Genomic_DNA"/>
</dbReference>
<feature type="transmembrane region" description="Helical" evidence="7">
    <location>
        <begin position="227"/>
        <end position="247"/>
    </location>
</feature>
<name>A0A0D2ABY5_9PEZI</name>
<keyword evidence="3 7" id="KW-1133">Transmembrane helix</keyword>
<evidence type="ECO:0000313" key="10">
    <source>
        <dbReference type="Proteomes" id="UP000053259"/>
    </source>
</evidence>
<dbReference type="Proteomes" id="UP000053259">
    <property type="component" value="Unassembled WGS sequence"/>
</dbReference>
<dbReference type="GeneID" id="27312620"/>
<dbReference type="PANTHER" id="PTHR33048">
    <property type="entry name" value="PTH11-LIKE INTEGRAL MEMBRANE PROTEIN (AFU_ORTHOLOGUE AFUA_5G11245)"/>
    <property type="match status" value="1"/>
</dbReference>
<dbReference type="PANTHER" id="PTHR33048:SF129">
    <property type="entry name" value="INTEGRAL MEMBRANE PROTEIN-RELATED"/>
    <property type="match status" value="1"/>
</dbReference>
<feature type="transmembrane region" description="Helical" evidence="7">
    <location>
        <begin position="148"/>
        <end position="171"/>
    </location>
</feature>
<dbReference type="RefSeq" id="XP_016214232.1">
    <property type="nucleotide sequence ID" value="XM_016358030.1"/>
</dbReference>
<evidence type="ECO:0000256" key="2">
    <source>
        <dbReference type="ARBA" id="ARBA00022692"/>
    </source>
</evidence>
<evidence type="ECO:0000313" key="9">
    <source>
        <dbReference type="EMBL" id="KIW04363.1"/>
    </source>
</evidence>
<organism evidence="9 10">
    <name type="scientific">Verruconis gallopava</name>
    <dbReference type="NCBI Taxonomy" id="253628"/>
    <lineage>
        <taxon>Eukaryota</taxon>
        <taxon>Fungi</taxon>
        <taxon>Dikarya</taxon>
        <taxon>Ascomycota</taxon>
        <taxon>Pezizomycotina</taxon>
        <taxon>Dothideomycetes</taxon>
        <taxon>Pleosporomycetidae</taxon>
        <taxon>Venturiales</taxon>
        <taxon>Sympoventuriaceae</taxon>
        <taxon>Verruconis</taxon>
    </lineage>
</organism>
<evidence type="ECO:0000256" key="6">
    <source>
        <dbReference type="SAM" id="MobiDB-lite"/>
    </source>
</evidence>
<dbReference type="Pfam" id="PF20684">
    <property type="entry name" value="Fung_rhodopsin"/>
    <property type="match status" value="1"/>
</dbReference>
<evidence type="ECO:0000259" key="8">
    <source>
        <dbReference type="Pfam" id="PF20684"/>
    </source>
</evidence>
<evidence type="ECO:0000256" key="3">
    <source>
        <dbReference type="ARBA" id="ARBA00022989"/>
    </source>
</evidence>
<evidence type="ECO:0000256" key="5">
    <source>
        <dbReference type="ARBA" id="ARBA00038359"/>
    </source>
</evidence>
<dbReference type="VEuPathDB" id="FungiDB:PV09_04647"/>
<feature type="transmembrane region" description="Helical" evidence="7">
    <location>
        <begin position="105"/>
        <end position="128"/>
    </location>
</feature>
<feature type="region of interest" description="Disordered" evidence="6">
    <location>
        <begin position="426"/>
        <end position="451"/>
    </location>
</feature>
<sequence length="451" mass="51290">MFRSDALTIISHWPPGNFVDPKTRGDALYVVTGVFLSISTISLSARMYSRIWIRRYFGPDDGLILFAWIASLGVAACSILGHRNYGWDRHAWDIRPNLLPMSLKVLYFARICWGLATSAARLSICFLYMRLLSRIGVGPPLFRRILHIFTAVQVALVFVYIFTGIFACWPIKAYWSLVNMPGQHCDDDPSVMKACAIINTVSEFILASMPIIAVYKLHVDPKQRWTVIMLLSLGFLVGFAGCFRTYFLWKSVSSPTLDLSWMADPHWMASQVEIDLSITCACAAPLRPLFSYLFRKAKGLPSQLPTIRGKRPSFSTYASRRTEMDYDFQPGWIAPRPQYFDLEGLPCDGYGYTVIITGPVKRRSRLHRRKSVRETEVQQPVLQKPAAVARASSTQPDSIRLDISTTKEVDVRHSWNWPRISQDKFKPFESRSSASGDIEMAGKKDKSWFQD</sequence>
<comment type="similarity">
    <text evidence="5">Belongs to the SAT4 family.</text>
</comment>
<keyword evidence="4 7" id="KW-0472">Membrane</keyword>
<accession>A0A0D2ABY5</accession>
<feature type="compositionally biased region" description="Basic and acidic residues" evidence="6">
    <location>
        <begin position="440"/>
        <end position="451"/>
    </location>
</feature>
<dbReference type="GO" id="GO:0016020">
    <property type="term" value="C:membrane"/>
    <property type="evidence" value="ECO:0007669"/>
    <property type="project" value="UniProtKB-SubCell"/>
</dbReference>
<dbReference type="AlphaFoldDB" id="A0A0D2ABY5"/>
<feature type="transmembrane region" description="Helical" evidence="7">
    <location>
        <begin position="191"/>
        <end position="215"/>
    </location>
</feature>
<protein>
    <recommendedName>
        <fullName evidence="8">Rhodopsin domain-containing protein</fullName>
    </recommendedName>
</protein>
<keyword evidence="10" id="KW-1185">Reference proteome</keyword>
<gene>
    <name evidence="9" type="ORF">PV09_04647</name>
</gene>
<feature type="transmembrane region" description="Helical" evidence="7">
    <location>
        <begin position="27"/>
        <end position="45"/>
    </location>
</feature>
<feature type="transmembrane region" description="Helical" evidence="7">
    <location>
        <begin position="65"/>
        <end position="85"/>
    </location>
</feature>
<reference evidence="9 10" key="1">
    <citation type="submission" date="2015-01" db="EMBL/GenBank/DDBJ databases">
        <title>The Genome Sequence of Ochroconis gallopava CBS43764.</title>
        <authorList>
            <consortium name="The Broad Institute Genomics Platform"/>
            <person name="Cuomo C."/>
            <person name="de Hoog S."/>
            <person name="Gorbushina A."/>
            <person name="Stielow B."/>
            <person name="Teixiera M."/>
            <person name="Abouelleil A."/>
            <person name="Chapman S.B."/>
            <person name="Priest M."/>
            <person name="Young S.K."/>
            <person name="Wortman J."/>
            <person name="Nusbaum C."/>
            <person name="Birren B."/>
        </authorList>
    </citation>
    <scope>NUCLEOTIDE SEQUENCE [LARGE SCALE GENOMIC DNA]</scope>
    <source>
        <strain evidence="9 10">CBS 43764</strain>
    </source>
</reference>
<proteinExistence type="inferred from homology"/>
<feature type="domain" description="Rhodopsin" evidence="8">
    <location>
        <begin position="45"/>
        <end position="291"/>
    </location>
</feature>
<keyword evidence="2 7" id="KW-0812">Transmembrane</keyword>
<dbReference type="InterPro" id="IPR049326">
    <property type="entry name" value="Rhodopsin_dom_fungi"/>
</dbReference>